<name>A0A8H3DUJ3_9AGAM</name>
<sequence>MHPRNLDARWRPRTLGPNPTRILRKSGTQKGSSIDIRSIASKSISDHLPKRIDHRISPTAFDFGDDDNDFLLEPSSRGNRKSSSEVQDSAPRPAELYKSPTRWPIACPISPPPAPPSLKRSIRPQSAHSALRSNAWSTLEYEDSNVSEPRCLKGKGFAIGPSSSATGSGASRESRQPDRKPPDPEPSHNPSTVSPLLSLPHWPLPLHAATIPARKRSMKSGASDMGPSPTSPPPAVGRSMSKDSNGSFVNLPSIPGPSGPPGAFAVSSSPHACSFDVRTASPILIPPTSPVTGRAISPSPTLSSNYSTNATLVGFGAPTANAIILGYNSHGEAPVQKFATTGRRGRDTDGDDDEVNGDDPATQQGDPRTSLVAPWLSTPAFHETPTLRALVDARNEPKPSAVYSYCRSIPQRLFARRALHFLLFSIRNHLPVHEGSSTVGTPLTNHKRGWMDRLSSSGYCVLRRARGGGR</sequence>
<evidence type="ECO:0000313" key="3">
    <source>
        <dbReference type="Proteomes" id="UP000663827"/>
    </source>
</evidence>
<feature type="region of interest" description="Disordered" evidence="1">
    <location>
        <begin position="1"/>
        <end position="126"/>
    </location>
</feature>
<feature type="compositionally biased region" description="Basic and acidic residues" evidence="1">
    <location>
        <begin position="44"/>
        <end position="56"/>
    </location>
</feature>
<evidence type="ECO:0000313" key="2">
    <source>
        <dbReference type="EMBL" id="CAE7106920.1"/>
    </source>
</evidence>
<organism evidence="2 3">
    <name type="scientific">Rhizoctonia solani</name>
    <dbReference type="NCBI Taxonomy" id="456999"/>
    <lineage>
        <taxon>Eukaryota</taxon>
        <taxon>Fungi</taxon>
        <taxon>Dikarya</taxon>
        <taxon>Basidiomycota</taxon>
        <taxon>Agaricomycotina</taxon>
        <taxon>Agaricomycetes</taxon>
        <taxon>Cantharellales</taxon>
        <taxon>Ceratobasidiaceae</taxon>
        <taxon>Rhizoctonia</taxon>
    </lineage>
</organism>
<accession>A0A8H3DUJ3</accession>
<dbReference type="AlphaFoldDB" id="A0A8H3DUJ3"/>
<proteinExistence type="predicted"/>
<feature type="region of interest" description="Disordered" evidence="1">
    <location>
        <begin position="152"/>
        <end position="199"/>
    </location>
</feature>
<feature type="compositionally biased region" description="Basic and acidic residues" evidence="1">
    <location>
        <begin position="1"/>
        <end position="10"/>
    </location>
</feature>
<gene>
    <name evidence="2" type="ORF">RDB_LOCUS45041</name>
</gene>
<reference evidence="2" key="1">
    <citation type="submission" date="2021-01" db="EMBL/GenBank/DDBJ databases">
        <authorList>
            <person name="Kaushik A."/>
        </authorList>
    </citation>
    <scope>NUCLEOTIDE SEQUENCE</scope>
    <source>
        <strain evidence="2">AG5</strain>
    </source>
</reference>
<comment type="caution">
    <text evidence="2">The sequence shown here is derived from an EMBL/GenBank/DDBJ whole genome shotgun (WGS) entry which is preliminary data.</text>
</comment>
<feature type="region of interest" description="Disordered" evidence="1">
    <location>
        <begin position="335"/>
        <end position="371"/>
    </location>
</feature>
<evidence type="ECO:0000256" key="1">
    <source>
        <dbReference type="SAM" id="MobiDB-lite"/>
    </source>
</evidence>
<dbReference type="EMBL" id="CAJNJQ010000890">
    <property type="protein sequence ID" value="CAE7106920.1"/>
    <property type="molecule type" value="Genomic_DNA"/>
</dbReference>
<protein>
    <submittedName>
        <fullName evidence="2">Uncharacterized protein</fullName>
    </submittedName>
</protein>
<dbReference type="Proteomes" id="UP000663827">
    <property type="component" value="Unassembled WGS sequence"/>
</dbReference>
<feature type="compositionally biased region" description="Basic and acidic residues" evidence="1">
    <location>
        <begin position="172"/>
        <end position="186"/>
    </location>
</feature>
<feature type="region of interest" description="Disordered" evidence="1">
    <location>
        <begin position="214"/>
        <end position="256"/>
    </location>
</feature>
<feature type="compositionally biased region" description="Low complexity" evidence="1">
    <location>
        <begin position="162"/>
        <end position="171"/>
    </location>
</feature>